<gene>
    <name evidence="14" type="primary">IGFALS_1</name>
    <name evidence="14" type="ORF">E2C01_026544</name>
</gene>
<dbReference type="Pfam" id="PF13855">
    <property type="entry name" value="LRR_8"/>
    <property type="match status" value="5"/>
</dbReference>
<keyword evidence="5" id="KW-0732">Signal</keyword>
<dbReference type="OrthoDB" id="2015831at2759"/>
<reference evidence="14 15" key="1">
    <citation type="submission" date="2019-05" db="EMBL/GenBank/DDBJ databases">
        <title>Another draft genome of Portunus trituberculatus and its Hox gene families provides insights of decapod evolution.</title>
        <authorList>
            <person name="Jeong J.-H."/>
            <person name="Song I."/>
            <person name="Kim S."/>
            <person name="Choi T."/>
            <person name="Kim D."/>
            <person name="Ryu S."/>
            <person name="Kim W."/>
        </authorList>
    </citation>
    <scope>NUCLEOTIDE SEQUENCE [LARGE SCALE GENOMIC DNA]</scope>
    <source>
        <tissue evidence="14">Muscle</tissue>
    </source>
</reference>
<comment type="caution">
    <text evidence="14">The sequence shown here is derived from an EMBL/GenBank/DDBJ whole genome shotgun (WGS) entry which is preliminary data.</text>
</comment>
<feature type="region of interest" description="Disordered" evidence="11">
    <location>
        <begin position="1489"/>
        <end position="1520"/>
    </location>
</feature>
<feature type="domain" description="TIR" evidence="13">
    <location>
        <begin position="1286"/>
        <end position="1418"/>
    </location>
</feature>
<evidence type="ECO:0000256" key="2">
    <source>
        <dbReference type="ARBA" id="ARBA00009634"/>
    </source>
</evidence>
<feature type="transmembrane region" description="Helical" evidence="12">
    <location>
        <begin position="1233"/>
        <end position="1257"/>
    </location>
</feature>
<comment type="subcellular location">
    <subcellularLocation>
        <location evidence="1">Membrane</location>
        <topology evidence="1">Single-pass membrane protein</topology>
    </subcellularLocation>
</comment>
<evidence type="ECO:0000256" key="3">
    <source>
        <dbReference type="ARBA" id="ARBA00022614"/>
    </source>
</evidence>
<feature type="compositionally biased region" description="Pro residues" evidence="11">
    <location>
        <begin position="115"/>
        <end position="125"/>
    </location>
</feature>
<dbReference type="EMBL" id="VSRR010002782">
    <property type="protein sequence ID" value="MPC33200.1"/>
    <property type="molecule type" value="Genomic_DNA"/>
</dbReference>
<evidence type="ECO:0000256" key="10">
    <source>
        <dbReference type="ARBA" id="ARBA00023180"/>
    </source>
</evidence>
<evidence type="ECO:0000256" key="6">
    <source>
        <dbReference type="ARBA" id="ARBA00022737"/>
    </source>
</evidence>
<evidence type="ECO:0000256" key="9">
    <source>
        <dbReference type="ARBA" id="ARBA00023170"/>
    </source>
</evidence>
<dbReference type="InterPro" id="IPR003591">
    <property type="entry name" value="Leu-rich_rpt_typical-subtyp"/>
</dbReference>
<keyword evidence="9" id="KW-0675">Receptor</keyword>
<evidence type="ECO:0000313" key="14">
    <source>
        <dbReference type="EMBL" id="MPC33200.1"/>
    </source>
</evidence>
<keyword evidence="15" id="KW-1185">Reference proteome</keyword>
<keyword evidence="7 12" id="KW-1133">Transmembrane helix</keyword>
<feature type="region of interest" description="Disordered" evidence="11">
    <location>
        <begin position="1423"/>
        <end position="1448"/>
    </location>
</feature>
<keyword evidence="8 12" id="KW-0472">Membrane</keyword>
<dbReference type="SMART" id="SM00369">
    <property type="entry name" value="LRR_TYP"/>
    <property type="match status" value="23"/>
</dbReference>
<feature type="region of interest" description="Disordered" evidence="11">
    <location>
        <begin position="143"/>
        <end position="228"/>
    </location>
</feature>
<dbReference type="GO" id="GO:0005886">
    <property type="term" value="C:plasma membrane"/>
    <property type="evidence" value="ECO:0007669"/>
    <property type="project" value="TreeGrafter"/>
</dbReference>
<evidence type="ECO:0000313" key="15">
    <source>
        <dbReference type="Proteomes" id="UP000324222"/>
    </source>
</evidence>
<dbReference type="InterPro" id="IPR032675">
    <property type="entry name" value="LRR_dom_sf"/>
</dbReference>
<dbReference type="PRINTS" id="PR00019">
    <property type="entry name" value="LEURICHRPT"/>
</dbReference>
<organism evidence="14 15">
    <name type="scientific">Portunus trituberculatus</name>
    <name type="common">Swimming crab</name>
    <name type="synonym">Neptunus trituberculatus</name>
    <dbReference type="NCBI Taxonomy" id="210409"/>
    <lineage>
        <taxon>Eukaryota</taxon>
        <taxon>Metazoa</taxon>
        <taxon>Ecdysozoa</taxon>
        <taxon>Arthropoda</taxon>
        <taxon>Crustacea</taxon>
        <taxon>Multicrustacea</taxon>
        <taxon>Malacostraca</taxon>
        <taxon>Eumalacostraca</taxon>
        <taxon>Eucarida</taxon>
        <taxon>Decapoda</taxon>
        <taxon>Pleocyemata</taxon>
        <taxon>Brachyura</taxon>
        <taxon>Eubrachyura</taxon>
        <taxon>Portunoidea</taxon>
        <taxon>Portunidae</taxon>
        <taxon>Portuninae</taxon>
        <taxon>Portunus</taxon>
    </lineage>
</organism>
<dbReference type="SMART" id="SM00013">
    <property type="entry name" value="LRRNT"/>
    <property type="match status" value="2"/>
</dbReference>
<dbReference type="InterPro" id="IPR000157">
    <property type="entry name" value="TIR_dom"/>
</dbReference>
<keyword evidence="3" id="KW-0433">Leucine-rich repeat</keyword>
<feature type="region of interest" description="Disordered" evidence="11">
    <location>
        <begin position="102"/>
        <end position="127"/>
    </location>
</feature>
<keyword evidence="10" id="KW-0325">Glycoprotein</keyword>
<dbReference type="GO" id="GO:0038023">
    <property type="term" value="F:signaling receptor activity"/>
    <property type="evidence" value="ECO:0007669"/>
    <property type="project" value="TreeGrafter"/>
</dbReference>
<dbReference type="Gene3D" id="3.40.50.10140">
    <property type="entry name" value="Toll/interleukin-1 receptor homology (TIR) domain"/>
    <property type="match status" value="1"/>
</dbReference>
<dbReference type="PANTHER" id="PTHR24365:SF541">
    <property type="entry name" value="PROTEIN TOLL-RELATED"/>
    <property type="match status" value="1"/>
</dbReference>
<evidence type="ECO:0000256" key="12">
    <source>
        <dbReference type="SAM" id="Phobius"/>
    </source>
</evidence>
<evidence type="ECO:0000256" key="11">
    <source>
        <dbReference type="SAM" id="MobiDB-lite"/>
    </source>
</evidence>
<accession>A0A5B7EFP1</accession>
<dbReference type="SUPFAM" id="SSF52058">
    <property type="entry name" value="L domain-like"/>
    <property type="match status" value="3"/>
</dbReference>
<keyword evidence="6" id="KW-0677">Repeat</keyword>
<dbReference type="PROSITE" id="PS50104">
    <property type="entry name" value="TIR"/>
    <property type="match status" value="1"/>
</dbReference>
<feature type="compositionally biased region" description="Polar residues" evidence="11">
    <location>
        <begin position="54"/>
        <end position="65"/>
    </location>
</feature>
<dbReference type="SMART" id="SM00365">
    <property type="entry name" value="LRR_SD22"/>
    <property type="match status" value="6"/>
</dbReference>
<keyword evidence="4 12" id="KW-0812">Transmembrane</keyword>
<dbReference type="SMART" id="SM00364">
    <property type="entry name" value="LRR_BAC"/>
    <property type="match status" value="7"/>
</dbReference>
<dbReference type="GO" id="GO:0007165">
    <property type="term" value="P:signal transduction"/>
    <property type="evidence" value="ECO:0007669"/>
    <property type="project" value="InterPro"/>
</dbReference>
<dbReference type="InterPro" id="IPR000372">
    <property type="entry name" value="LRRNT"/>
</dbReference>
<evidence type="ECO:0000256" key="7">
    <source>
        <dbReference type="ARBA" id="ARBA00022989"/>
    </source>
</evidence>
<dbReference type="InterPro" id="IPR001611">
    <property type="entry name" value="Leu-rich_rpt"/>
</dbReference>
<comment type="similarity">
    <text evidence="2">Belongs to the Toll-like receptor family.</text>
</comment>
<protein>
    <submittedName>
        <fullName evidence="14">Insulin-like growth factor-binding protein complex acid labile subunit</fullName>
    </submittedName>
</protein>
<dbReference type="PANTHER" id="PTHR24365">
    <property type="entry name" value="TOLL-LIKE RECEPTOR"/>
    <property type="match status" value="1"/>
</dbReference>
<feature type="compositionally biased region" description="Low complexity" evidence="11">
    <location>
        <begin position="166"/>
        <end position="176"/>
    </location>
</feature>
<dbReference type="InterPro" id="IPR035897">
    <property type="entry name" value="Toll_tir_struct_dom_sf"/>
</dbReference>
<evidence type="ECO:0000256" key="4">
    <source>
        <dbReference type="ARBA" id="ARBA00022692"/>
    </source>
</evidence>
<evidence type="ECO:0000256" key="5">
    <source>
        <dbReference type="ARBA" id="ARBA00022729"/>
    </source>
</evidence>
<evidence type="ECO:0000256" key="8">
    <source>
        <dbReference type="ARBA" id="ARBA00023136"/>
    </source>
</evidence>
<feature type="compositionally biased region" description="Pro residues" evidence="11">
    <location>
        <begin position="188"/>
        <end position="200"/>
    </location>
</feature>
<dbReference type="Pfam" id="PF13676">
    <property type="entry name" value="TIR_2"/>
    <property type="match status" value="1"/>
</dbReference>
<dbReference type="SUPFAM" id="SSF52200">
    <property type="entry name" value="Toll/Interleukin receptor TIR domain"/>
    <property type="match status" value="1"/>
</dbReference>
<sequence length="1599" mass="172848">MLTSDEWQVTTSLPAAAAAAAVLQWLAGLAAERCAAAGEPRRSPHAAPHWEGPGTQQAGQHQPSVAAQCISEPGQRGRHQPGSACVRVCVCARGSEARSIRYTNKGRQAALPRTPRSPRPPPPRPSACVGVAVSCRVALEAPPPVPRLGQGAGERGRVSDARGATPPLLLRPSSPLVVIDHHSSPPSHTVPPPSAPPPRAPHTCAPARAASPRRELVRGRRGGGARACRPSASLMAGVPGLPPLPLLLLLLLALAGSGSGRPPDCEWRLENTSVTARAEQQVSTSCRVRTLTRDLLTTAGDADGDKGSALSALAQAAHVTALSLHCARQVVFESHVEAGMFGVFPRLQELHILGCKVTQLPPHALARLPNLRRLTLRAHHEDWPTAALAVHPDALSGLGRLEALDLAHNALWALPAALLCRLPALAALNLTHNRLHHLPDLGLGAEACGSPLRQLDLAHNQVSEVPAAALAGAAELQTLSLRQNRVAHLADTAFQGLAALRRLDLSHNRLVAVPRSALADLTQLRELRLSNNSLGALPPDAFAGLTQLLTLDLAHNQLTFGPAAARPFTGLIRLRVLDLSHNRLAALAPDSFRGLYSLQVLRLGHNRMAVLPDGLFAGLHNLHTLALGHNRLRQVSRRSLQGLVVVTHLLLHHNLLGSVHPAALDNCSSLHHLGLAHNLLDHVPQAVSHAPLLRTLDLDHNLLTALEEGVLRGLTHLQELHAAHNQIAALNKTSLAEVPALRLLDLSHNGLAGVEFGALDATPRLAGLSLHHNLLGDLNGMVGELQNLTWLNASHNAITWFDYALLPRNLEWLDLSHNQLAQLDNYYSLEQAVGLRVLYAAHNNISDISASSVPDSVEELHLHHNAISYVASNTFLEKANVALIDLRHNSLTILEEAALRLSPRQAPPPLLLLSHNPLQCDCAADWLLRAAGAVLGAAMGGGSVLPHLGDVGRVECQLPGLWGAALVPLVTVQPQQFLCTYRRHCFTLCHCCDFDACDCEQTCPRNCTCYHDHTWTHNVVDCSGGWTAMPSGVPMDVTEAFMDGNAMGALTSHALIGRKNLRVLHLNHSEVTAIQNRTFNGLKTLQVLRLDHNLLAELRGHEFLDLHDLRELYLQHNRLRHLNNATFVPLRAIEVLRLDHNLLTTFPVWTLRHNLFLLEAGLHHNPWSCECAFLADLRLWLEANRIKATNASLVHCRHNTTGAAGPPVLSDTPLRCDHYVATTRINSLIVHDYLMMLLITAVLLLLLLAAALTVFAYRRRLRLWAVGRYGKRLFEKSSAYVEEREKLFDAFVTHSAKDATWVCGLMAPELEASGYRVCVAQRDCGGAGAAIAESIACSRRVVVVLSRGLVDAEWCRYDFKSAHVEALRGVRRRHVVVVLLEDVPRTELDAELAALTRAAATVLRPRDPRFWDRLKRSLPSLRGRRATARGAAARPLVPHHANSSWPRQEAKGVGMGAAKSLTVNPYWETAVGEGAWPCKVAGPGAPLPWVQAPPNPPSTPRPEAGGEGTSPARCGAEGEGPEHTYMSVSECGEALPVSSPRPGDAVEPPTSLAEGWAEAGARGPAFLRHDAPDYLTRSWVFHAPPGEQQPPLPGQTYFV</sequence>
<feature type="compositionally biased region" description="Pro residues" evidence="11">
    <location>
        <begin position="1491"/>
        <end position="1500"/>
    </location>
</feature>
<feature type="region of interest" description="Disordered" evidence="11">
    <location>
        <begin position="37"/>
        <end position="65"/>
    </location>
</feature>
<name>A0A5B7EFP1_PORTR</name>
<dbReference type="Gene3D" id="3.80.10.10">
    <property type="entry name" value="Ribonuclease Inhibitor"/>
    <property type="match status" value="6"/>
</dbReference>
<dbReference type="PROSITE" id="PS51450">
    <property type="entry name" value="LRR"/>
    <property type="match status" value="3"/>
</dbReference>
<dbReference type="Proteomes" id="UP000324222">
    <property type="component" value="Unassembled WGS sequence"/>
</dbReference>
<dbReference type="FunFam" id="3.80.10.10:FF:001164">
    <property type="entry name" value="GH01279p"/>
    <property type="match status" value="1"/>
</dbReference>
<dbReference type="Pfam" id="PF00560">
    <property type="entry name" value="LRR_1"/>
    <property type="match status" value="1"/>
</dbReference>
<proteinExistence type="inferred from homology"/>
<dbReference type="SMART" id="SM00255">
    <property type="entry name" value="TIR"/>
    <property type="match status" value="1"/>
</dbReference>
<evidence type="ECO:0000256" key="1">
    <source>
        <dbReference type="ARBA" id="ARBA00004167"/>
    </source>
</evidence>
<evidence type="ECO:0000259" key="13">
    <source>
        <dbReference type="PROSITE" id="PS50104"/>
    </source>
</evidence>